<dbReference type="PANTHER" id="PTHR37984">
    <property type="entry name" value="PROTEIN CBG26694"/>
    <property type="match status" value="1"/>
</dbReference>
<evidence type="ECO:0000256" key="3">
    <source>
        <dbReference type="ARBA" id="ARBA00022722"/>
    </source>
</evidence>
<dbReference type="STRING" id="4829.A0A168MZD5"/>
<keyword evidence="5" id="KW-0378">Hydrolase</keyword>
<protein>
    <recommendedName>
        <fullName evidence="7">Reverse transcriptase domain-containing protein</fullName>
    </recommendedName>
</protein>
<dbReference type="PROSITE" id="PS50878">
    <property type="entry name" value="RT_POL"/>
    <property type="match status" value="1"/>
</dbReference>
<evidence type="ECO:0000256" key="2">
    <source>
        <dbReference type="ARBA" id="ARBA00022695"/>
    </source>
</evidence>
<dbReference type="CDD" id="cd01647">
    <property type="entry name" value="RT_LTR"/>
    <property type="match status" value="1"/>
</dbReference>
<evidence type="ECO:0000313" key="8">
    <source>
        <dbReference type="EMBL" id="SAL99498.1"/>
    </source>
</evidence>
<dbReference type="InterPro" id="IPR043502">
    <property type="entry name" value="DNA/RNA_pol_sf"/>
</dbReference>
<dbReference type="Proteomes" id="UP000078561">
    <property type="component" value="Unassembled WGS sequence"/>
</dbReference>
<dbReference type="Pfam" id="PF17917">
    <property type="entry name" value="RT_RNaseH"/>
    <property type="match status" value="1"/>
</dbReference>
<dbReference type="FunFam" id="3.10.20.370:FF:000001">
    <property type="entry name" value="Retrovirus-related Pol polyprotein from transposon 17.6-like protein"/>
    <property type="match status" value="1"/>
</dbReference>
<keyword evidence="4" id="KW-0255">Endonuclease</keyword>
<keyword evidence="9" id="KW-1185">Reference proteome</keyword>
<dbReference type="GO" id="GO:0003964">
    <property type="term" value="F:RNA-directed DNA polymerase activity"/>
    <property type="evidence" value="ECO:0007669"/>
    <property type="project" value="UniProtKB-KW"/>
</dbReference>
<accession>A0A168MZD5</accession>
<sequence length="541" mass="61240">MKHEVILGWDSIRKLNGIIDSATNSVTLRQGCHQQVIPLKVPTSVNSLATTHQDLAIREVINRHASIIPENTKRPSVTHLMKFTFDLLPDTQPIFIPPRRMHPTLQASLDQELESLYALTSLGSASIFSKLDLASGYWQIPVHEDHMDKTTLSSRSGLYQFTVMPFGLVNAPAFFQVLMMKTLGSLNWSCCIAYMDDIIIYSKSYAEHIIHLDQVLSALQQANLSIKPSKCQFGLASVEYLGFIATAQGIKSDPQKVAPILHYPTPTNLTNEEYVWGPDQATAFAKVKQQLMVLPTLRQPDFQHDFELHSDAASKYGIAVILCQRYDNHPYPLAFASRSVSSAEANYSIQELEALAIVWAFKRFHCYLQFSVTKVFTDHSSLKWLAEAKDNVQGRIWRWSTPKLQQQDSHIQTLMMSMKKAKCPEGLKRTHTVANDLLFHIIPATRKKARNRLPLVSSPPSTTSLMEFNPHQDIDNMTSTLDLAYNNTYDILDTKSTKAPRHTTTYTSPGSRHTSHLPVLLWHSEEYTPKTEHDDRKTIVK</sequence>
<evidence type="ECO:0000256" key="5">
    <source>
        <dbReference type="ARBA" id="ARBA00022801"/>
    </source>
</evidence>
<feature type="domain" description="Reverse transcriptase" evidence="7">
    <location>
        <begin position="1"/>
        <end position="245"/>
    </location>
</feature>
<dbReference type="GO" id="GO:0004519">
    <property type="term" value="F:endonuclease activity"/>
    <property type="evidence" value="ECO:0007669"/>
    <property type="project" value="UniProtKB-KW"/>
</dbReference>
<keyword evidence="2" id="KW-0548">Nucleotidyltransferase</keyword>
<dbReference type="Gene3D" id="3.10.10.10">
    <property type="entry name" value="HIV Type 1 Reverse Transcriptase, subunit A, domain 1"/>
    <property type="match status" value="1"/>
</dbReference>
<keyword evidence="6" id="KW-0695">RNA-directed DNA polymerase</keyword>
<proteinExistence type="predicted"/>
<dbReference type="AlphaFoldDB" id="A0A168MZD5"/>
<reference evidence="8" key="1">
    <citation type="submission" date="2016-04" db="EMBL/GenBank/DDBJ databases">
        <authorList>
            <person name="Evans L.H."/>
            <person name="Alamgir A."/>
            <person name="Owens N."/>
            <person name="Weber N.D."/>
            <person name="Virtaneva K."/>
            <person name="Barbian K."/>
            <person name="Babar A."/>
            <person name="Rosenke K."/>
        </authorList>
    </citation>
    <scope>NUCLEOTIDE SEQUENCE [LARGE SCALE GENOMIC DNA]</scope>
    <source>
        <strain evidence="8">CBS 101.48</strain>
    </source>
</reference>
<dbReference type="OrthoDB" id="3227343at2759"/>
<evidence type="ECO:0000256" key="4">
    <source>
        <dbReference type="ARBA" id="ARBA00022759"/>
    </source>
</evidence>
<dbReference type="SUPFAM" id="SSF56672">
    <property type="entry name" value="DNA/RNA polymerases"/>
    <property type="match status" value="1"/>
</dbReference>
<name>A0A168MZD5_ABSGL</name>
<evidence type="ECO:0000313" key="9">
    <source>
        <dbReference type="Proteomes" id="UP000078561"/>
    </source>
</evidence>
<dbReference type="InterPro" id="IPR043128">
    <property type="entry name" value="Rev_trsase/Diguanyl_cyclase"/>
</dbReference>
<dbReference type="PANTHER" id="PTHR37984:SF5">
    <property type="entry name" value="PROTEIN NYNRIN-LIKE"/>
    <property type="match status" value="1"/>
</dbReference>
<dbReference type="Pfam" id="PF00078">
    <property type="entry name" value="RVT_1"/>
    <property type="match status" value="1"/>
</dbReference>
<dbReference type="GO" id="GO:0016787">
    <property type="term" value="F:hydrolase activity"/>
    <property type="evidence" value="ECO:0007669"/>
    <property type="project" value="UniProtKB-KW"/>
</dbReference>
<evidence type="ECO:0000256" key="1">
    <source>
        <dbReference type="ARBA" id="ARBA00022679"/>
    </source>
</evidence>
<dbReference type="CDD" id="cd09274">
    <property type="entry name" value="RNase_HI_RT_Ty3"/>
    <property type="match status" value="1"/>
</dbReference>
<evidence type="ECO:0000256" key="6">
    <source>
        <dbReference type="ARBA" id="ARBA00022918"/>
    </source>
</evidence>
<dbReference type="InterPro" id="IPR041373">
    <property type="entry name" value="RT_RNaseH"/>
</dbReference>
<dbReference type="InterPro" id="IPR000477">
    <property type="entry name" value="RT_dom"/>
</dbReference>
<dbReference type="InterPro" id="IPR050951">
    <property type="entry name" value="Retrovirus_Pol_polyprotein"/>
</dbReference>
<keyword evidence="1" id="KW-0808">Transferase</keyword>
<gene>
    <name evidence="8" type="primary">ABSGL_05125.1 scaffold 6511</name>
</gene>
<evidence type="ECO:0000259" key="7">
    <source>
        <dbReference type="PROSITE" id="PS50878"/>
    </source>
</evidence>
<organism evidence="8">
    <name type="scientific">Absidia glauca</name>
    <name type="common">Pin mould</name>
    <dbReference type="NCBI Taxonomy" id="4829"/>
    <lineage>
        <taxon>Eukaryota</taxon>
        <taxon>Fungi</taxon>
        <taxon>Fungi incertae sedis</taxon>
        <taxon>Mucoromycota</taxon>
        <taxon>Mucoromycotina</taxon>
        <taxon>Mucoromycetes</taxon>
        <taxon>Mucorales</taxon>
        <taxon>Cunninghamellaceae</taxon>
        <taxon>Absidia</taxon>
    </lineage>
</organism>
<dbReference type="InParanoid" id="A0A168MZD5"/>
<keyword evidence="3" id="KW-0540">Nuclease</keyword>
<dbReference type="EMBL" id="LT552784">
    <property type="protein sequence ID" value="SAL99498.1"/>
    <property type="molecule type" value="Genomic_DNA"/>
</dbReference>
<dbReference type="Gene3D" id="3.30.70.270">
    <property type="match status" value="1"/>
</dbReference>